<gene>
    <name evidence="15" type="primary">ftsH</name>
    <name evidence="19" type="ORF">Lokhon_02775</name>
</gene>
<evidence type="ECO:0000313" key="20">
    <source>
        <dbReference type="Proteomes" id="UP000025047"/>
    </source>
</evidence>
<keyword evidence="11 15" id="KW-1133">Transmembrane helix</keyword>
<evidence type="ECO:0000259" key="18">
    <source>
        <dbReference type="SMART" id="SM00382"/>
    </source>
</evidence>
<evidence type="ECO:0000256" key="15">
    <source>
        <dbReference type="HAMAP-Rule" id="MF_01458"/>
    </source>
</evidence>
<keyword evidence="10 15" id="KW-0067">ATP-binding</keyword>
<evidence type="ECO:0000256" key="14">
    <source>
        <dbReference type="ARBA" id="ARBA00061570"/>
    </source>
</evidence>
<dbReference type="RefSeq" id="WP_017927221.1">
    <property type="nucleotide sequence ID" value="NZ_KB822995.1"/>
</dbReference>
<evidence type="ECO:0000256" key="9">
    <source>
        <dbReference type="ARBA" id="ARBA00022833"/>
    </source>
</evidence>
<dbReference type="GO" id="GO:0004176">
    <property type="term" value="F:ATP-dependent peptidase activity"/>
    <property type="evidence" value="ECO:0007669"/>
    <property type="project" value="InterPro"/>
</dbReference>
<comment type="similarity">
    <text evidence="2 15">In the C-terminal section; belongs to the peptidase M41 family.</text>
</comment>
<evidence type="ECO:0000256" key="17">
    <source>
        <dbReference type="SAM" id="MobiDB-lite"/>
    </source>
</evidence>
<dbReference type="InterPro" id="IPR000642">
    <property type="entry name" value="Peptidase_M41"/>
</dbReference>
<dbReference type="STRING" id="1122180.Lokhon_02775"/>
<dbReference type="PANTHER" id="PTHR23076">
    <property type="entry name" value="METALLOPROTEASE M41 FTSH"/>
    <property type="match status" value="1"/>
</dbReference>
<dbReference type="Pfam" id="PF17862">
    <property type="entry name" value="AAA_lid_3"/>
    <property type="match status" value="1"/>
</dbReference>
<evidence type="ECO:0000256" key="16">
    <source>
        <dbReference type="RuleBase" id="RU003651"/>
    </source>
</evidence>
<evidence type="ECO:0000256" key="1">
    <source>
        <dbReference type="ARBA" id="ARBA00004370"/>
    </source>
</evidence>
<feature type="binding site" evidence="15">
    <location>
        <position position="416"/>
    </location>
    <ligand>
        <name>Zn(2+)</name>
        <dbReference type="ChEBI" id="CHEBI:29105"/>
        <note>catalytic</note>
    </ligand>
</feature>
<dbReference type="NCBIfam" id="TIGR01241">
    <property type="entry name" value="FtsH_fam"/>
    <property type="match status" value="1"/>
</dbReference>
<dbReference type="GO" id="GO:0051301">
    <property type="term" value="P:cell division"/>
    <property type="evidence" value="ECO:0007669"/>
    <property type="project" value="UniProtKB-KW"/>
</dbReference>
<name>A0A017HAH3_9RHOB</name>
<dbReference type="GO" id="GO:0006508">
    <property type="term" value="P:proteolysis"/>
    <property type="evidence" value="ECO:0007669"/>
    <property type="project" value="UniProtKB-KW"/>
</dbReference>
<dbReference type="HAMAP" id="MF_01458">
    <property type="entry name" value="FtsH"/>
    <property type="match status" value="1"/>
</dbReference>
<evidence type="ECO:0000256" key="5">
    <source>
        <dbReference type="ARBA" id="ARBA00022692"/>
    </source>
</evidence>
<evidence type="ECO:0000256" key="3">
    <source>
        <dbReference type="ARBA" id="ARBA00022475"/>
    </source>
</evidence>
<feature type="binding site" evidence="15">
    <location>
        <position position="494"/>
    </location>
    <ligand>
        <name>Zn(2+)</name>
        <dbReference type="ChEBI" id="CHEBI:29105"/>
        <note>catalytic</note>
    </ligand>
</feature>
<feature type="binding site" evidence="15">
    <location>
        <begin position="194"/>
        <end position="201"/>
    </location>
    <ligand>
        <name>ATP</name>
        <dbReference type="ChEBI" id="CHEBI:30616"/>
    </ligand>
</feature>
<keyword evidence="8 15" id="KW-0378">Hydrolase</keyword>
<evidence type="ECO:0000313" key="19">
    <source>
        <dbReference type="EMBL" id="EYD71128.1"/>
    </source>
</evidence>
<keyword evidence="4 15" id="KW-0645">Protease</keyword>
<dbReference type="Gene3D" id="3.30.720.210">
    <property type="match status" value="1"/>
</dbReference>
<reference evidence="19 20" key="1">
    <citation type="submission" date="2013-03" db="EMBL/GenBank/DDBJ databases">
        <authorList>
            <person name="Fiebig A."/>
            <person name="Goeker M."/>
            <person name="Klenk H.-P.P."/>
        </authorList>
    </citation>
    <scope>NUCLEOTIDE SEQUENCE [LARGE SCALE GENOMIC DNA]</scope>
    <source>
        <strain evidence="19 20">DSM 17492</strain>
    </source>
</reference>
<evidence type="ECO:0000256" key="13">
    <source>
        <dbReference type="ARBA" id="ARBA00023136"/>
    </source>
</evidence>
<feature type="transmembrane region" description="Helical" evidence="15">
    <location>
        <begin position="7"/>
        <end position="25"/>
    </location>
</feature>
<protein>
    <recommendedName>
        <fullName evidence="15">ATP-dependent zinc metalloprotease FtsH</fullName>
        <ecNumber evidence="15">3.4.24.-</ecNumber>
    </recommendedName>
</protein>
<dbReference type="InterPro" id="IPR003959">
    <property type="entry name" value="ATPase_AAA_core"/>
</dbReference>
<dbReference type="Pfam" id="PF01434">
    <property type="entry name" value="Peptidase_M41"/>
    <property type="match status" value="1"/>
</dbReference>
<keyword evidence="7 15" id="KW-0547">Nucleotide-binding</keyword>
<evidence type="ECO:0000256" key="12">
    <source>
        <dbReference type="ARBA" id="ARBA00023049"/>
    </source>
</evidence>
<keyword evidence="12 15" id="KW-0482">Metalloprotease</keyword>
<comment type="function">
    <text evidence="15">Acts as a processive, ATP-dependent zinc metallopeptidase for both cytoplasmic and membrane proteins. Plays a role in the quality control of integral membrane proteins.</text>
</comment>
<dbReference type="Proteomes" id="UP000025047">
    <property type="component" value="Unassembled WGS sequence"/>
</dbReference>
<dbReference type="PATRIC" id="fig|1122180.6.peg.2755"/>
<keyword evidence="13 15" id="KW-0472">Membrane</keyword>
<dbReference type="FunFam" id="3.40.50.300:FF:000001">
    <property type="entry name" value="ATP-dependent zinc metalloprotease FtsH"/>
    <property type="match status" value="1"/>
</dbReference>
<dbReference type="PROSITE" id="PS00674">
    <property type="entry name" value="AAA"/>
    <property type="match status" value="1"/>
</dbReference>
<dbReference type="InterPro" id="IPR005936">
    <property type="entry name" value="FtsH"/>
</dbReference>
<comment type="caution">
    <text evidence="19">The sequence shown here is derived from an EMBL/GenBank/DDBJ whole genome shotgun (WGS) entry which is preliminary data.</text>
</comment>
<dbReference type="PANTHER" id="PTHR23076:SF97">
    <property type="entry name" value="ATP-DEPENDENT ZINC METALLOPROTEASE YME1L1"/>
    <property type="match status" value="1"/>
</dbReference>
<keyword evidence="19" id="KW-0131">Cell cycle</keyword>
<feature type="binding site" evidence="15">
    <location>
        <position position="420"/>
    </location>
    <ligand>
        <name>Zn(2+)</name>
        <dbReference type="ChEBI" id="CHEBI:29105"/>
        <note>catalytic</note>
    </ligand>
</feature>
<evidence type="ECO:0000256" key="11">
    <source>
        <dbReference type="ARBA" id="ARBA00022989"/>
    </source>
</evidence>
<evidence type="ECO:0000256" key="6">
    <source>
        <dbReference type="ARBA" id="ARBA00022723"/>
    </source>
</evidence>
<feature type="active site" evidence="15">
    <location>
        <position position="417"/>
    </location>
</feature>
<evidence type="ECO:0000256" key="7">
    <source>
        <dbReference type="ARBA" id="ARBA00022741"/>
    </source>
</evidence>
<dbReference type="AlphaFoldDB" id="A0A017HAH3"/>
<dbReference type="SUPFAM" id="SSF52540">
    <property type="entry name" value="P-loop containing nucleoside triphosphate hydrolases"/>
    <property type="match status" value="1"/>
</dbReference>
<dbReference type="SUPFAM" id="SSF140990">
    <property type="entry name" value="FtsH protease domain-like"/>
    <property type="match status" value="1"/>
</dbReference>
<dbReference type="GO" id="GO:0004222">
    <property type="term" value="F:metalloendopeptidase activity"/>
    <property type="evidence" value="ECO:0007669"/>
    <property type="project" value="InterPro"/>
</dbReference>
<dbReference type="EC" id="3.4.24.-" evidence="15"/>
<comment type="similarity">
    <text evidence="16">Belongs to the AAA ATPase family.</text>
</comment>
<dbReference type="Gene3D" id="1.10.8.60">
    <property type="match status" value="1"/>
</dbReference>
<feature type="region of interest" description="Disordered" evidence="17">
    <location>
        <begin position="593"/>
        <end position="639"/>
    </location>
</feature>
<dbReference type="FunFam" id="1.10.8.60:FF:000001">
    <property type="entry name" value="ATP-dependent zinc metalloprotease FtsH"/>
    <property type="match status" value="1"/>
</dbReference>
<sequence length="639" mass="69597">MGNARNIAFWVVLFLLILALFNLFSGGQSTLQSNSRNYSDFVEAVETGNVSQVTLDGEEVRYRGTDGRDYVTIKPEDAEVTQLLIDQDIPVNARSQEQSGFTTFLLSLLPFLLLIGVWIYFMNRMQGGGKGGAMGFGKSRAKLLTEKHGRVTFDDVAGIDEAKDELEEIVEFLRNPQKFSRLGGKIPKGALLVGPPGTGKTLLARAIAGEAGVPFFTISGSDFVEMFVGVGASRVRDMFEQAKKNAPCIVFIDEIDAVGRSRGVGYGGGNDEREQTLNQLLVEMDGFEANEGIIIVAATNRPDVLDPALLRPGRFDRQVQVPNPDIKGREKILGVHARKVPLGPDVDLRIIARGTPGFSGADLANLVNEAALMAARVGRRFVTMIDFENAKDKVMMGSERRSMVMTEDEKKLTAYHEAGHAIVGLNVPQHDPIHKATIIPRGRALGLVLSLPERDQLSVTYTKYTSKIAMAMGGKVAEELIFGKENVTSGATSDIQQVSKIARAMVTQFGFSDKIGHIDYANEQQSYLGSYSGGTGHSAETQKTIDEEVRRIIDEGYDTAKRILTERHEDLERLAQGLLEYETLTGSEITRVIAGEPLNRGDDDDSQKPEQGGGASVTAIPKTRKPKSTEGGMEPEPSA</sequence>
<keyword evidence="3 15" id="KW-1003">Cell membrane</keyword>
<dbReference type="MEROPS" id="M41.001"/>
<dbReference type="InterPro" id="IPR003593">
    <property type="entry name" value="AAA+_ATPase"/>
</dbReference>
<keyword evidence="20" id="KW-1185">Reference proteome</keyword>
<accession>A0A017HAH3</accession>
<dbReference type="GO" id="GO:0016887">
    <property type="term" value="F:ATP hydrolysis activity"/>
    <property type="evidence" value="ECO:0007669"/>
    <property type="project" value="UniProtKB-UniRule"/>
</dbReference>
<keyword evidence="19" id="KW-0132">Cell division</keyword>
<dbReference type="GO" id="GO:0005886">
    <property type="term" value="C:plasma membrane"/>
    <property type="evidence" value="ECO:0007669"/>
    <property type="project" value="UniProtKB-SubCell"/>
</dbReference>
<dbReference type="CDD" id="cd19501">
    <property type="entry name" value="RecA-like_FtsH"/>
    <property type="match status" value="1"/>
</dbReference>
<comment type="subunit">
    <text evidence="15">Homohexamer.</text>
</comment>
<comment type="subcellular location">
    <subcellularLocation>
        <location evidence="15">Cell membrane</location>
        <topology evidence="15">Multi-pass membrane protein</topology>
        <orientation evidence="15">Cytoplasmic side</orientation>
    </subcellularLocation>
    <subcellularLocation>
        <location evidence="1">Membrane</location>
    </subcellularLocation>
</comment>
<dbReference type="Gene3D" id="1.20.58.760">
    <property type="entry name" value="Peptidase M41"/>
    <property type="match status" value="1"/>
</dbReference>
<dbReference type="Pfam" id="PF06480">
    <property type="entry name" value="FtsH_ext"/>
    <property type="match status" value="1"/>
</dbReference>
<dbReference type="InterPro" id="IPR011546">
    <property type="entry name" value="Pept_M41_FtsH_extracell"/>
</dbReference>
<keyword evidence="5 15" id="KW-0812">Transmembrane</keyword>
<dbReference type="OrthoDB" id="9809379at2"/>
<dbReference type="Pfam" id="PF00004">
    <property type="entry name" value="AAA"/>
    <property type="match status" value="1"/>
</dbReference>
<dbReference type="InterPro" id="IPR003960">
    <property type="entry name" value="ATPase_AAA_CS"/>
</dbReference>
<dbReference type="EMBL" id="APGJ01000007">
    <property type="protein sequence ID" value="EYD71128.1"/>
    <property type="molecule type" value="Genomic_DNA"/>
</dbReference>
<comment type="cofactor">
    <cofactor evidence="15">
        <name>Zn(2+)</name>
        <dbReference type="ChEBI" id="CHEBI:29105"/>
    </cofactor>
    <text evidence="15">Binds 1 zinc ion per subunit.</text>
</comment>
<dbReference type="HOGENOM" id="CLU_000688_16_2_5"/>
<dbReference type="SMART" id="SM00382">
    <property type="entry name" value="AAA"/>
    <property type="match status" value="1"/>
</dbReference>
<evidence type="ECO:0000256" key="10">
    <source>
        <dbReference type="ARBA" id="ARBA00022840"/>
    </source>
</evidence>
<feature type="transmembrane region" description="Helical" evidence="15">
    <location>
        <begin position="101"/>
        <end position="121"/>
    </location>
</feature>
<dbReference type="InterPro" id="IPR037219">
    <property type="entry name" value="Peptidase_M41-like"/>
</dbReference>
<evidence type="ECO:0000256" key="4">
    <source>
        <dbReference type="ARBA" id="ARBA00022670"/>
    </source>
</evidence>
<proteinExistence type="inferred from homology"/>
<dbReference type="GO" id="GO:0005524">
    <property type="term" value="F:ATP binding"/>
    <property type="evidence" value="ECO:0007669"/>
    <property type="project" value="UniProtKB-UniRule"/>
</dbReference>
<comment type="similarity">
    <text evidence="14 15">In the central section; belongs to the AAA ATPase family.</text>
</comment>
<keyword evidence="9 15" id="KW-0862">Zinc</keyword>
<dbReference type="eggNOG" id="COG0465">
    <property type="taxonomic scope" value="Bacteria"/>
</dbReference>
<dbReference type="Gene3D" id="3.40.50.300">
    <property type="entry name" value="P-loop containing nucleotide triphosphate hydrolases"/>
    <property type="match status" value="1"/>
</dbReference>
<keyword evidence="6 15" id="KW-0479">Metal-binding</keyword>
<dbReference type="GO" id="GO:0008270">
    <property type="term" value="F:zinc ion binding"/>
    <property type="evidence" value="ECO:0007669"/>
    <property type="project" value="UniProtKB-UniRule"/>
</dbReference>
<evidence type="ECO:0000256" key="2">
    <source>
        <dbReference type="ARBA" id="ARBA00010044"/>
    </source>
</evidence>
<evidence type="ECO:0000256" key="8">
    <source>
        <dbReference type="ARBA" id="ARBA00022801"/>
    </source>
</evidence>
<organism evidence="19 20">
    <name type="scientific">Limimaricola hongkongensis DSM 17492</name>
    <dbReference type="NCBI Taxonomy" id="1122180"/>
    <lineage>
        <taxon>Bacteria</taxon>
        <taxon>Pseudomonadati</taxon>
        <taxon>Pseudomonadota</taxon>
        <taxon>Alphaproteobacteria</taxon>
        <taxon>Rhodobacterales</taxon>
        <taxon>Paracoccaceae</taxon>
        <taxon>Limimaricola</taxon>
    </lineage>
</organism>
<dbReference type="FunFam" id="1.20.58.760:FF:000001">
    <property type="entry name" value="ATP-dependent zinc metalloprotease FtsH"/>
    <property type="match status" value="1"/>
</dbReference>
<dbReference type="InterPro" id="IPR041569">
    <property type="entry name" value="AAA_lid_3"/>
</dbReference>
<feature type="domain" description="AAA+ ATPase" evidence="18">
    <location>
        <begin position="186"/>
        <end position="325"/>
    </location>
</feature>
<dbReference type="InterPro" id="IPR027417">
    <property type="entry name" value="P-loop_NTPase"/>
</dbReference>
<dbReference type="GO" id="GO:0030163">
    <property type="term" value="P:protein catabolic process"/>
    <property type="evidence" value="ECO:0007669"/>
    <property type="project" value="UniProtKB-UniRule"/>
</dbReference>